<feature type="compositionally biased region" description="Basic and acidic residues" evidence="1">
    <location>
        <begin position="297"/>
        <end position="307"/>
    </location>
</feature>
<evidence type="ECO:0000313" key="4">
    <source>
        <dbReference type="Proteomes" id="UP000028999"/>
    </source>
</evidence>
<keyword evidence="4" id="KW-1185">Reference proteome</keyword>
<protein>
    <submittedName>
        <fullName evidence="2">(rape) hypothetical protein</fullName>
    </submittedName>
    <submittedName>
        <fullName evidence="3">BnaCnng23120D protein</fullName>
    </submittedName>
</protein>
<dbReference type="Gramene" id="CDY52684">
    <property type="protein sequence ID" value="CDY52684"/>
    <property type="gene ID" value="GSBRNA2T00007591001"/>
</dbReference>
<dbReference type="OMA" id="FRFRDET"/>
<reference evidence="3 4" key="1">
    <citation type="journal article" date="2014" name="Science">
        <title>Plant genetics. Early allopolyploid evolution in the post-Neolithic Brassica napus oilseed genome.</title>
        <authorList>
            <person name="Chalhoub B."/>
            <person name="Denoeud F."/>
            <person name="Liu S."/>
            <person name="Parkin I.A."/>
            <person name="Tang H."/>
            <person name="Wang X."/>
            <person name="Chiquet J."/>
            <person name="Belcram H."/>
            <person name="Tong C."/>
            <person name="Samans B."/>
            <person name="Correa M."/>
            <person name="Da Silva C."/>
            <person name="Just J."/>
            <person name="Falentin C."/>
            <person name="Koh C.S."/>
            <person name="Le Clainche I."/>
            <person name="Bernard M."/>
            <person name="Bento P."/>
            <person name="Noel B."/>
            <person name="Labadie K."/>
            <person name="Alberti A."/>
            <person name="Charles M."/>
            <person name="Arnaud D."/>
            <person name="Guo H."/>
            <person name="Daviaud C."/>
            <person name="Alamery S."/>
            <person name="Jabbari K."/>
            <person name="Zhao M."/>
            <person name="Edger P.P."/>
            <person name="Chelaifa H."/>
            <person name="Tack D."/>
            <person name="Lassalle G."/>
            <person name="Mestiri I."/>
            <person name="Schnel N."/>
            <person name="Le Paslier M.C."/>
            <person name="Fan G."/>
            <person name="Renault V."/>
            <person name="Bayer P.E."/>
            <person name="Golicz A.A."/>
            <person name="Manoli S."/>
            <person name="Lee T.H."/>
            <person name="Thi V.H."/>
            <person name="Chalabi S."/>
            <person name="Hu Q."/>
            <person name="Fan C."/>
            <person name="Tollenaere R."/>
            <person name="Lu Y."/>
            <person name="Battail C."/>
            <person name="Shen J."/>
            <person name="Sidebottom C.H."/>
            <person name="Wang X."/>
            <person name="Canaguier A."/>
            <person name="Chauveau A."/>
            <person name="Berard A."/>
            <person name="Deniot G."/>
            <person name="Guan M."/>
            <person name="Liu Z."/>
            <person name="Sun F."/>
            <person name="Lim Y.P."/>
            <person name="Lyons E."/>
            <person name="Town C.D."/>
            <person name="Bancroft I."/>
            <person name="Wang X."/>
            <person name="Meng J."/>
            <person name="Ma J."/>
            <person name="Pires J.C."/>
            <person name="King G.J."/>
            <person name="Brunel D."/>
            <person name="Delourme R."/>
            <person name="Renard M."/>
            <person name="Aury J.M."/>
            <person name="Adams K.L."/>
            <person name="Batley J."/>
            <person name="Snowdon R.J."/>
            <person name="Tost J."/>
            <person name="Edwards D."/>
            <person name="Zhou Y."/>
            <person name="Hua W."/>
            <person name="Sharpe A.G."/>
            <person name="Paterson A.H."/>
            <person name="Guan C."/>
            <person name="Wincker P."/>
        </authorList>
    </citation>
    <scope>NUCLEOTIDE SEQUENCE [LARGE SCALE GENOMIC DNA]</scope>
    <source>
        <strain evidence="4">cv. Darmor-bzh</strain>
    </source>
</reference>
<name>A0A078ITD1_BRANA</name>
<evidence type="ECO:0000313" key="2">
    <source>
        <dbReference type="EMBL" id="CAF1711241.1"/>
    </source>
</evidence>
<dbReference type="PaxDb" id="3708-A0A078ITD1"/>
<dbReference type="AlphaFoldDB" id="A0A078ITD1"/>
<dbReference type="Proteomes" id="UP000028999">
    <property type="component" value="Unassembled WGS sequence"/>
</dbReference>
<dbReference type="Proteomes" id="UP001295469">
    <property type="component" value="Chromosome C03"/>
</dbReference>
<feature type="region of interest" description="Disordered" evidence="1">
    <location>
        <begin position="291"/>
        <end position="324"/>
    </location>
</feature>
<evidence type="ECO:0000313" key="3">
    <source>
        <dbReference type="EMBL" id="CDY52684.1"/>
    </source>
</evidence>
<proteinExistence type="predicted"/>
<dbReference type="EMBL" id="LK033117">
    <property type="protein sequence ID" value="CDY52684.1"/>
    <property type="molecule type" value="Genomic_DNA"/>
</dbReference>
<reference evidence="3" key="2">
    <citation type="submission" date="2014-06" db="EMBL/GenBank/DDBJ databases">
        <authorList>
            <person name="Genoscope - CEA"/>
        </authorList>
    </citation>
    <scope>NUCLEOTIDE SEQUENCE</scope>
</reference>
<evidence type="ECO:0000256" key="1">
    <source>
        <dbReference type="SAM" id="MobiDB-lite"/>
    </source>
</evidence>
<accession>A0A078ITD1</accession>
<gene>
    <name evidence="3" type="primary">BnaCnng23120D</name>
    <name evidence="2" type="ORF">DARMORV10_C03P84400.1</name>
    <name evidence="3" type="ORF">GSBRNA2T00007591001</name>
</gene>
<dbReference type="EMBL" id="HG994367">
    <property type="protein sequence ID" value="CAF1711241.1"/>
    <property type="molecule type" value="Genomic_DNA"/>
</dbReference>
<organism evidence="3 4">
    <name type="scientific">Brassica napus</name>
    <name type="common">Rape</name>
    <dbReference type="NCBI Taxonomy" id="3708"/>
    <lineage>
        <taxon>Eukaryota</taxon>
        <taxon>Viridiplantae</taxon>
        <taxon>Streptophyta</taxon>
        <taxon>Embryophyta</taxon>
        <taxon>Tracheophyta</taxon>
        <taxon>Spermatophyta</taxon>
        <taxon>Magnoliopsida</taxon>
        <taxon>eudicotyledons</taxon>
        <taxon>Gunneridae</taxon>
        <taxon>Pentapetalae</taxon>
        <taxon>rosids</taxon>
        <taxon>malvids</taxon>
        <taxon>Brassicales</taxon>
        <taxon>Brassicaceae</taxon>
        <taxon>Brassiceae</taxon>
        <taxon>Brassica</taxon>
    </lineage>
</organism>
<sequence>MECFLAAPEPMATRVPQMIFRLLRPAHLFYYDPSKNQCSSPFKIDVVPCIHNRRLTDSPLLIRFNGTTGFDEITEPAFPLPKEGFRFRDETDLLRLANTNTRLPGAFLILNKFITAVKSTVSDPPKGKNHVMVTVKFDNDNPVILSLFDNQAIDFHRRLDSMRVDPRVIVATNINPRTVGVPTFLRGYAKVKPLSIHELNEFVITAQPQDVEFDCTGKVTGVTSPALGIMWSIADDTDEGLFVGFDGEMTKLHNMRAYEAVHLTAGEGVNSEETQPPPFIADMVGDMPGANSVLSKVKADSNDHEESSSGGTSPSCVATKKARA</sequence>
<reference evidence="2" key="3">
    <citation type="submission" date="2021-01" db="EMBL/GenBank/DDBJ databases">
        <authorList>
            <consortium name="Genoscope - CEA"/>
            <person name="William W."/>
        </authorList>
    </citation>
    <scope>NUCLEOTIDE SEQUENCE</scope>
</reference>